<name>B4IRZ1_DROPE</name>
<dbReference type="AlphaFoldDB" id="B4IRZ1"/>
<accession>B4IRZ1</accession>
<evidence type="ECO:0000313" key="2">
    <source>
        <dbReference type="Proteomes" id="UP000008744"/>
    </source>
</evidence>
<keyword evidence="2" id="KW-1185">Reference proteome</keyword>
<dbReference type="HOGENOM" id="CLU_2173602_0_0_1"/>
<organism evidence="2">
    <name type="scientific">Drosophila persimilis</name>
    <name type="common">Fruit fly</name>
    <dbReference type="NCBI Taxonomy" id="7234"/>
    <lineage>
        <taxon>Eukaryota</taxon>
        <taxon>Metazoa</taxon>
        <taxon>Ecdysozoa</taxon>
        <taxon>Arthropoda</taxon>
        <taxon>Hexapoda</taxon>
        <taxon>Insecta</taxon>
        <taxon>Pterygota</taxon>
        <taxon>Neoptera</taxon>
        <taxon>Endopterygota</taxon>
        <taxon>Diptera</taxon>
        <taxon>Brachycera</taxon>
        <taxon>Muscomorpha</taxon>
        <taxon>Ephydroidea</taxon>
        <taxon>Drosophilidae</taxon>
        <taxon>Drosophila</taxon>
        <taxon>Sophophora</taxon>
    </lineage>
</organism>
<gene>
    <name evidence="1" type="primary">Dper\GL18081</name>
    <name evidence="1" type="ORF">Dper_GL18081</name>
</gene>
<proteinExistence type="predicted"/>
<reference evidence="1 2" key="1">
    <citation type="journal article" date="2007" name="Nature">
        <title>Evolution of genes and genomes on the Drosophila phylogeny.</title>
        <authorList>
            <consortium name="Drosophila 12 Genomes Consortium"/>
            <person name="Clark A.G."/>
            <person name="Eisen M.B."/>
            <person name="Smith D.R."/>
            <person name="Bergman C.M."/>
            <person name="Oliver B."/>
            <person name="Markow T.A."/>
            <person name="Kaufman T.C."/>
            <person name="Kellis M."/>
            <person name="Gelbart W."/>
            <person name="Iyer V.N."/>
            <person name="Pollard D.A."/>
            <person name="Sackton T.B."/>
            <person name="Larracuente A.M."/>
            <person name="Singh N.D."/>
            <person name="Abad J.P."/>
            <person name="Abt D.N."/>
            <person name="Adryan B."/>
            <person name="Aguade M."/>
            <person name="Akashi H."/>
            <person name="Anderson W.W."/>
            <person name="Aquadro C.F."/>
            <person name="Ardell D.H."/>
            <person name="Arguello R."/>
            <person name="Artieri C.G."/>
            <person name="Barbash D.A."/>
            <person name="Barker D."/>
            <person name="Barsanti P."/>
            <person name="Batterham P."/>
            <person name="Batzoglou S."/>
            <person name="Begun D."/>
            <person name="Bhutkar A."/>
            <person name="Blanco E."/>
            <person name="Bosak S.A."/>
            <person name="Bradley R.K."/>
            <person name="Brand A.D."/>
            <person name="Brent M.R."/>
            <person name="Brooks A.N."/>
            <person name="Brown R.H."/>
            <person name="Butlin R.K."/>
            <person name="Caggese C."/>
            <person name="Calvi B.R."/>
            <person name="Bernardo de Carvalho A."/>
            <person name="Caspi A."/>
            <person name="Castrezana S."/>
            <person name="Celniker S.E."/>
            <person name="Chang J.L."/>
            <person name="Chapple C."/>
            <person name="Chatterji S."/>
            <person name="Chinwalla A."/>
            <person name="Civetta A."/>
            <person name="Clifton S.W."/>
            <person name="Comeron J.M."/>
            <person name="Costello J.C."/>
            <person name="Coyne J.A."/>
            <person name="Daub J."/>
            <person name="David R.G."/>
            <person name="Delcher A.L."/>
            <person name="Delehaunty K."/>
            <person name="Do C.B."/>
            <person name="Ebling H."/>
            <person name="Edwards K."/>
            <person name="Eickbush T."/>
            <person name="Evans J.D."/>
            <person name="Filipski A."/>
            <person name="Findeiss S."/>
            <person name="Freyhult E."/>
            <person name="Fulton L."/>
            <person name="Fulton R."/>
            <person name="Garcia A.C."/>
            <person name="Gardiner A."/>
            <person name="Garfield D.A."/>
            <person name="Garvin B.E."/>
            <person name="Gibson G."/>
            <person name="Gilbert D."/>
            <person name="Gnerre S."/>
            <person name="Godfrey J."/>
            <person name="Good R."/>
            <person name="Gotea V."/>
            <person name="Gravely B."/>
            <person name="Greenberg A.J."/>
            <person name="Griffiths-Jones S."/>
            <person name="Gross S."/>
            <person name="Guigo R."/>
            <person name="Gustafson E.A."/>
            <person name="Haerty W."/>
            <person name="Hahn M.W."/>
            <person name="Halligan D.L."/>
            <person name="Halpern A.L."/>
            <person name="Halter G.M."/>
            <person name="Han M.V."/>
            <person name="Heger A."/>
            <person name="Hillier L."/>
            <person name="Hinrichs A.S."/>
            <person name="Holmes I."/>
            <person name="Hoskins R.A."/>
            <person name="Hubisz M.J."/>
            <person name="Hultmark D."/>
            <person name="Huntley M.A."/>
            <person name="Jaffe D.B."/>
            <person name="Jagadeeshan S."/>
            <person name="Jeck W.R."/>
            <person name="Johnson J."/>
            <person name="Jones C.D."/>
            <person name="Jordan W.C."/>
            <person name="Karpen G.H."/>
            <person name="Kataoka E."/>
            <person name="Keightley P.D."/>
            <person name="Kheradpour P."/>
            <person name="Kirkness E.F."/>
            <person name="Koerich L.B."/>
            <person name="Kristiansen K."/>
            <person name="Kudrna D."/>
            <person name="Kulathinal R.J."/>
            <person name="Kumar S."/>
            <person name="Kwok R."/>
            <person name="Lander E."/>
            <person name="Langley C.H."/>
            <person name="Lapoint R."/>
            <person name="Lazzaro B.P."/>
            <person name="Lee S.J."/>
            <person name="Levesque L."/>
            <person name="Li R."/>
            <person name="Lin C.F."/>
            <person name="Lin M.F."/>
            <person name="Lindblad-Toh K."/>
            <person name="Llopart A."/>
            <person name="Long M."/>
            <person name="Low L."/>
            <person name="Lozovsky E."/>
            <person name="Lu J."/>
            <person name="Luo M."/>
            <person name="Machado C.A."/>
            <person name="Makalowski W."/>
            <person name="Marzo M."/>
            <person name="Matsuda M."/>
            <person name="Matzkin L."/>
            <person name="McAllister B."/>
            <person name="McBride C.S."/>
            <person name="McKernan B."/>
            <person name="McKernan K."/>
            <person name="Mendez-Lago M."/>
            <person name="Minx P."/>
            <person name="Mollenhauer M.U."/>
            <person name="Montooth K."/>
            <person name="Mount S.M."/>
            <person name="Mu X."/>
            <person name="Myers E."/>
            <person name="Negre B."/>
            <person name="Newfeld S."/>
            <person name="Nielsen R."/>
            <person name="Noor M.A."/>
            <person name="O'Grady P."/>
            <person name="Pachter L."/>
            <person name="Papaceit M."/>
            <person name="Parisi M.J."/>
            <person name="Parisi M."/>
            <person name="Parts L."/>
            <person name="Pedersen J.S."/>
            <person name="Pesole G."/>
            <person name="Phillippy A.M."/>
            <person name="Ponting C.P."/>
            <person name="Pop M."/>
            <person name="Porcelli D."/>
            <person name="Powell J.R."/>
            <person name="Prohaska S."/>
            <person name="Pruitt K."/>
            <person name="Puig M."/>
            <person name="Quesneville H."/>
            <person name="Ram K.R."/>
            <person name="Rand D."/>
            <person name="Rasmussen M.D."/>
            <person name="Reed L.K."/>
            <person name="Reenan R."/>
            <person name="Reily A."/>
            <person name="Remington K.A."/>
            <person name="Rieger T.T."/>
            <person name="Ritchie M.G."/>
            <person name="Robin C."/>
            <person name="Rogers Y.H."/>
            <person name="Rohde C."/>
            <person name="Rozas J."/>
            <person name="Rubenfield M.J."/>
            <person name="Ruiz A."/>
            <person name="Russo S."/>
            <person name="Salzberg S.L."/>
            <person name="Sanchez-Gracia A."/>
            <person name="Saranga D.J."/>
            <person name="Sato H."/>
            <person name="Schaeffer S.W."/>
            <person name="Schatz M.C."/>
            <person name="Schlenke T."/>
            <person name="Schwartz R."/>
            <person name="Segarra C."/>
            <person name="Singh R.S."/>
            <person name="Sirot L."/>
            <person name="Sirota M."/>
            <person name="Sisneros N.B."/>
            <person name="Smith C.D."/>
            <person name="Smith T.F."/>
            <person name="Spieth J."/>
            <person name="Stage D.E."/>
            <person name="Stark A."/>
            <person name="Stephan W."/>
            <person name="Strausberg R.L."/>
            <person name="Strempel S."/>
            <person name="Sturgill D."/>
            <person name="Sutton G."/>
            <person name="Sutton G.G."/>
            <person name="Tao W."/>
            <person name="Teichmann S."/>
            <person name="Tobari Y.N."/>
            <person name="Tomimura Y."/>
            <person name="Tsolas J.M."/>
            <person name="Valente V.L."/>
            <person name="Venter E."/>
            <person name="Venter J.C."/>
            <person name="Vicario S."/>
            <person name="Vieira F.G."/>
            <person name="Vilella A.J."/>
            <person name="Villasante A."/>
            <person name="Walenz B."/>
            <person name="Wang J."/>
            <person name="Wasserman M."/>
            <person name="Watts T."/>
            <person name="Wilson D."/>
            <person name="Wilson R.K."/>
            <person name="Wing R.A."/>
            <person name="Wolfner M.F."/>
            <person name="Wong A."/>
            <person name="Wong G.K."/>
            <person name="Wu C.I."/>
            <person name="Wu G."/>
            <person name="Yamamoto D."/>
            <person name="Yang H.P."/>
            <person name="Yang S.P."/>
            <person name="Yorke J.A."/>
            <person name="Yoshida K."/>
            <person name="Zdobnov E."/>
            <person name="Zhang P."/>
            <person name="Zhang Y."/>
            <person name="Zimin A.V."/>
            <person name="Baldwin J."/>
            <person name="Abdouelleil A."/>
            <person name="Abdulkadir J."/>
            <person name="Abebe A."/>
            <person name="Abera B."/>
            <person name="Abreu J."/>
            <person name="Acer S.C."/>
            <person name="Aftuck L."/>
            <person name="Alexander A."/>
            <person name="An P."/>
            <person name="Anderson E."/>
            <person name="Anderson S."/>
            <person name="Arachi H."/>
            <person name="Azer M."/>
            <person name="Bachantsang P."/>
            <person name="Barry A."/>
            <person name="Bayul T."/>
            <person name="Berlin A."/>
            <person name="Bessette D."/>
            <person name="Bloom T."/>
            <person name="Blye J."/>
            <person name="Boguslavskiy L."/>
            <person name="Bonnet C."/>
            <person name="Boukhgalter B."/>
            <person name="Bourzgui I."/>
            <person name="Brown A."/>
            <person name="Cahill P."/>
            <person name="Channer S."/>
            <person name="Cheshatsang Y."/>
            <person name="Chuda L."/>
            <person name="Citroen M."/>
            <person name="Collymore A."/>
            <person name="Cooke P."/>
            <person name="Costello M."/>
            <person name="D'Aco K."/>
            <person name="Daza R."/>
            <person name="De Haan G."/>
            <person name="DeGray S."/>
            <person name="DeMaso C."/>
            <person name="Dhargay N."/>
            <person name="Dooley K."/>
            <person name="Dooley E."/>
            <person name="Doricent M."/>
            <person name="Dorje P."/>
            <person name="Dorjee K."/>
            <person name="Dupes A."/>
            <person name="Elong R."/>
            <person name="Falk J."/>
            <person name="Farina A."/>
            <person name="Faro S."/>
            <person name="Ferguson D."/>
            <person name="Fisher S."/>
            <person name="Foley C.D."/>
            <person name="Franke A."/>
            <person name="Friedrich D."/>
            <person name="Gadbois L."/>
            <person name="Gearin G."/>
            <person name="Gearin C.R."/>
            <person name="Giannoukos G."/>
            <person name="Goode T."/>
            <person name="Graham J."/>
            <person name="Grandbois E."/>
            <person name="Grewal S."/>
            <person name="Gyaltsen K."/>
            <person name="Hafez N."/>
            <person name="Hagos B."/>
            <person name="Hall J."/>
            <person name="Henson C."/>
            <person name="Hollinger A."/>
            <person name="Honan T."/>
            <person name="Huard M.D."/>
            <person name="Hughes L."/>
            <person name="Hurhula B."/>
            <person name="Husby M.E."/>
            <person name="Kamat A."/>
            <person name="Kanga B."/>
            <person name="Kashin S."/>
            <person name="Khazanovich D."/>
            <person name="Kisner P."/>
            <person name="Lance K."/>
            <person name="Lara M."/>
            <person name="Lee W."/>
            <person name="Lennon N."/>
            <person name="Letendre F."/>
            <person name="LeVine R."/>
            <person name="Lipovsky A."/>
            <person name="Liu X."/>
            <person name="Liu J."/>
            <person name="Liu S."/>
            <person name="Lokyitsang T."/>
            <person name="Lokyitsang Y."/>
            <person name="Lubonja R."/>
            <person name="Lui A."/>
            <person name="MacDonald P."/>
            <person name="Magnisalis V."/>
            <person name="Maru K."/>
            <person name="Matthews C."/>
            <person name="McCusker W."/>
            <person name="McDonough S."/>
            <person name="Mehta T."/>
            <person name="Meldrim J."/>
            <person name="Meneus L."/>
            <person name="Mihai O."/>
            <person name="Mihalev A."/>
            <person name="Mihova T."/>
            <person name="Mittelman R."/>
            <person name="Mlenga V."/>
            <person name="Montmayeur A."/>
            <person name="Mulrain L."/>
            <person name="Navidi A."/>
            <person name="Naylor J."/>
            <person name="Negash T."/>
            <person name="Nguyen T."/>
            <person name="Nguyen N."/>
            <person name="Nicol R."/>
            <person name="Norbu C."/>
            <person name="Norbu N."/>
            <person name="Novod N."/>
            <person name="O'Neill B."/>
            <person name="Osman S."/>
            <person name="Markiewicz E."/>
            <person name="Oyono O.L."/>
            <person name="Patti C."/>
            <person name="Phunkhang P."/>
            <person name="Pierre F."/>
            <person name="Priest M."/>
            <person name="Raghuraman S."/>
            <person name="Rege F."/>
            <person name="Reyes R."/>
            <person name="Rise C."/>
            <person name="Rogov P."/>
            <person name="Ross K."/>
            <person name="Ryan E."/>
            <person name="Settipalli S."/>
            <person name="Shea T."/>
            <person name="Sherpa N."/>
            <person name="Shi L."/>
            <person name="Shih D."/>
            <person name="Sparrow T."/>
            <person name="Spaulding J."/>
            <person name="Stalker J."/>
            <person name="Stange-Thomann N."/>
            <person name="Stavropoulos S."/>
            <person name="Stone C."/>
            <person name="Strader C."/>
            <person name="Tesfaye S."/>
            <person name="Thomson T."/>
            <person name="Thoulutsang Y."/>
            <person name="Thoulutsang D."/>
            <person name="Topham K."/>
            <person name="Topping I."/>
            <person name="Tsamla T."/>
            <person name="Vassiliev H."/>
            <person name="Vo A."/>
            <person name="Wangchuk T."/>
            <person name="Wangdi T."/>
            <person name="Weiand M."/>
            <person name="Wilkinson J."/>
            <person name="Wilson A."/>
            <person name="Yadav S."/>
            <person name="Young G."/>
            <person name="Yu Q."/>
            <person name="Zembek L."/>
            <person name="Zhong D."/>
            <person name="Zimmer A."/>
            <person name="Zwirko Z."/>
            <person name="Jaffe D.B."/>
            <person name="Alvarez P."/>
            <person name="Brockman W."/>
            <person name="Butler J."/>
            <person name="Chin C."/>
            <person name="Gnerre S."/>
            <person name="Grabherr M."/>
            <person name="Kleber M."/>
            <person name="Mauceli E."/>
            <person name="MacCallum I."/>
        </authorList>
    </citation>
    <scope>NUCLEOTIDE SEQUENCE [LARGE SCALE GENOMIC DNA]</scope>
    <source>
        <strain evidence="2">MSH-3 / Tucson 14011-0111.49</strain>
    </source>
</reference>
<sequence length="110" mass="12797">MYSQILVKMDNFYFRFWFWGVRSSSFPLRSPEYTGCSPLPVPSSIQVGLKFKNTFATSSPADGVQLKPKTELETGSQWLVMYSPDFPWYKLNSTRFQLNSFAWNVYAQLL</sequence>
<protein>
    <submittedName>
        <fullName evidence="1">GL18081</fullName>
    </submittedName>
</protein>
<dbReference type="Proteomes" id="UP000008744">
    <property type="component" value="Unassembled WGS sequence"/>
</dbReference>
<evidence type="ECO:0000313" key="1">
    <source>
        <dbReference type="EMBL" id="EDW39562.1"/>
    </source>
</evidence>
<dbReference type="EMBL" id="CH696928">
    <property type="protein sequence ID" value="EDW39562.1"/>
    <property type="molecule type" value="Genomic_DNA"/>
</dbReference>